<dbReference type="RefSeq" id="WP_120171693.1">
    <property type="nucleotide sequence ID" value="NZ_AP018400.1"/>
</dbReference>
<dbReference type="GeneID" id="52229552"/>
<reference evidence="2 3" key="1">
    <citation type="journal article" date="2018" name="Genome Biol. Evol.">
        <title>Complete Genome Sequence of Streptococcus ruminantium sp. nov. GUT-187T (=DSM 104980T =JCM 31869T), the Type Strain of S. ruminantium, and Comparison with Genome Sequences of Streptococcus suis Strains.</title>
        <authorList>
            <person name="Tohya M."/>
            <person name="Sekizaki T."/>
            <person name="Miyoshi-Akiyama T."/>
        </authorList>
    </citation>
    <scope>NUCLEOTIDE SEQUENCE [LARGE SCALE GENOMIC DNA]</scope>
    <source>
        <strain evidence="2 3">GUT187T</strain>
    </source>
</reference>
<feature type="chain" id="PRO_5016351072" evidence="1">
    <location>
        <begin position="25"/>
        <end position="130"/>
    </location>
</feature>
<dbReference type="EMBL" id="AP018400">
    <property type="protein sequence ID" value="BBA92610.1"/>
    <property type="molecule type" value="Genomic_DNA"/>
</dbReference>
<gene>
    <name evidence="2" type="ORF">SR187_5010</name>
</gene>
<dbReference type="NCBIfam" id="NF033433">
    <property type="entry name" value="NisI_immun_dup"/>
    <property type="match status" value="1"/>
</dbReference>
<evidence type="ECO:0000313" key="3">
    <source>
        <dbReference type="Proteomes" id="UP000269331"/>
    </source>
</evidence>
<dbReference type="AlphaFoldDB" id="A0A2Z5TMM8"/>
<keyword evidence="2" id="KW-0449">Lipoprotein</keyword>
<dbReference type="PROSITE" id="PS51257">
    <property type="entry name" value="PROKAR_LIPOPROTEIN"/>
    <property type="match status" value="1"/>
</dbReference>
<keyword evidence="1" id="KW-0732">Signal</keyword>
<dbReference type="OrthoDB" id="2221598at2"/>
<name>A0A2Z5TMM8_9STRE</name>
<protein>
    <submittedName>
        <fullName evidence="2">NisI/SpaI family lantibiotic immunity lipoprotein</fullName>
    </submittedName>
</protein>
<sequence>MKKKILGLIAISSFIFTACSSSSAGISFNETYQIFHYKGKNYAITKQRVKGDSIRTAETRFMEWPVVKEKGRVKETVSLNNLYVTSSDQWVIGIQGHYYKVELASRVAESDRIDYQKVLDEVDSQNYLKD</sequence>
<accession>A0A2Z5TMM8</accession>
<feature type="signal peptide" evidence="1">
    <location>
        <begin position="1"/>
        <end position="24"/>
    </location>
</feature>
<organism evidence="2 3">
    <name type="scientific">Streptococcus ruminantium</name>
    <dbReference type="NCBI Taxonomy" id="1917441"/>
    <lineage>
        <taxon>Bacteria</taxon>
        <taxon>Bacillati</taxon>
        <taxon>Bacillota</taxon>
        <taxon>Bacilli</taxon>
        <taxon>Lactobacillales</taxon>
        <taxon>Streptococcaceae</taxon>
        <taxon>Streptococcus</taxon>
    </lineage>
</organism>
<evidence type="ECO:0000256" key="1">
    <source>
        <dbReference type="SAM" id="SignalP"/>
    </source>
</evidence>
<dbReference type="Proteomes" id="UP000269331">
    <property type="component" value="Chromosome"/>
</dbReference>
<evidence type="ECO:0000313" key="2">
    <source>
        <dbReference type="EMBL" id="BBA92610.1"/>
    </source>
</evidence>
<dbReference type="KEGG" id="srq:SR187_5010"/>
<proteinExistence type="predicted"/>